<accession>A0ABS8B8V5</accession>
<evidence type="ECO:0008006" key="4">
    <source>
        <dbReference type="Google" id="ProtNLM"/>
    </source>
</evidence>
<proteinExistence type="predicted"/>
<keyword evidence="1" id="KW-0732">Signal</keyword>
<evidence type="ECO:0000313" key="3">
    <source>
        <dbReference type="Proteomes" id="UP001199054"/>
    </source>
</evidence>
<gene>
    <name evidence="2" type="ORF">LG632_16845</name>
</gene>
<sequence length="62" mass="6161">MITTRFAKAAAVLTLTAGSILLGATAAQAGDMGWQAPPAATVAGDMGWQVAPATANGDMGWQ</sequence>
<name>A0ABS8B8V5_9ACTN</name>
<feature type="signal peptide" evidence="1">
    <location>
        <begin position="1"/>
        <end position="29"/>
    </location>
</feature>
<organism evidence="2 3">
    <name type="scientific">Streptomyces antimicrobicus</name>
    <dbReference type="NCBI Taxonomy" id="2883108"/>
    <lineage>
        <taxon>Bacteria</taxon>
        <taxon>Bacillati</taxon>
        <taxon>Actinomycetota</taxon>
        <taxon>Actinomycetes</taxon>
        <taxon>Kitasatosporales</taxon>
        <taxon>Streptomycetaceae</taxon>
        <taxon>Streptomyces</taxon>
    </lineage>
</organism>
<reference evidence="2 3" key="1">
    <citation type="submission" date="2021-10" db="EMBL/GenBank/DDBJ databases">
        <title>Streptomyces sp. strain SMC 277, a novel streptomycete isolated from soil.</title>
        <authorList>
            <person name="Chanama M."/>
        </authorList>
    </citation>
    <scope>NUCLEOTIDE SEQUENCE [LARGE SCALE GENOMIC DNA]</scope>
    <source>
        <strain evidence="2 3">SMC 277</strain>
    </source>
</reference>
<dbReference type="Proteomes" id="UP001199054">
    <property type="component" value="Unassembled WGS sequence"/>
</dbReference>
<protein>
    <recommendedName>
        <fullName evidence="4">5'-nucleotidase</fullName>
    </recommendedName>
</protein>
<dbReference type="RefSeq" id="WP_226728136.1">
    <property type="nucleotide sequence ID" value="NZ_JAJAUY010000061.1"/>
</dbReference>
<evidence type="ECO:0000256" key="1">
    <source>
        <dbReference type="SAM" id="SignalP"/>
    </source>
</evidence>
<dbReference type="EMBL" id="JAJAUY010000061">
    <property type="protein sequence ID" value="MCB5181045.1"/>
    <property type="molecule type" value="Genomic_DNA"/>
</dbReference>
<evidence type="ECO:0000313" key="2">
    <source>
        <dbReference type="EMBL" id="MCB5181045.1"/>
    </source>
</evidence>
<feature type="chain" id="PRO_5046151452" description="5'-nucleotidase" evidence="1">
    <location>
        <begin position="30"/>
        <end position="62"/>
    </location>
</feature>
<comment type="caution">
    <text evidence="2">The sequence shown here is derived from an EMBL/GenBank/DDBJ whole genome shotgun (WGS) entry which is preliminary data.</text>
</comment>
<keyword evidence="3" id="KW-1185">Reference proteome</keyword>